<dbReference type="InParanoid" id="A0A0C3AYM9"/>
<name>A0A0C3AYM9_PILCF</name>
<accession>A0A0C3AYM9</accession>
<reference evidence="1 2" key="1">
    <citation type="submission" date="2014-04" db="EMBL/GenBank/DDBJ databases">
        <authorList>
            <consortium name="DOE Joint Genome Institute"/>
            <person name="Kuo A."/>
            <person name="Tarkka M."/>
            <person name="Buscot F."/>
            <person name="Kohler A."/>
            <person name="Nagy L.G."/>
            <person name="Floudas D."/>
            <person name="Copeland A."/>
            <person name="Barry K.W."/>
            <person name="Cichocki N."/>
            <person name="Veneault-Fourrey C."/>
            <person name="LaButti K."/>
            <person name="Lindquist E.A."/>
            <person name="Lipzen A."/>
            <person name="Lundell T."/>
            <person name="Morin E."/>
            <person name="Murat C."/>
            <person name="Sun H."/>
            <person name="Tunlid A."/>
            <person name="Henrissat B."/>
            <person name="Grigoriev I.V."/>
            <person name="Hibbett D.S."/>
            <person name="Martin F."/>
            <person name="Nordberg H.P."/>
            <person name="Cantor M.N."/>
            <person name="Hua S.X."/>
        </authorList>
    </citation>
    <scope>NUCLEOTIDE SEQUENCE [LARGE SCALE GENOMIC DNA]</scope>
    <source>
        <strain evidence="1 2">F 1598</strain>
    </source>
</reference>
<organism evidence="1 2">
    <name type="scientific">Piloderma croceum (strain F 1598)</name>
    <dbReference type="NCBI Taxonomy" id="765440"/>
    <lineage>
        <taxon>Eukaryota</taxon>
        <taxon>Fungi</taxon>
        <taxon>Dikarya</taxon>
        <taxon>Basidiomycota</taxon>
        <taxon>Agaricomycotina</taxon>
        <taxon>Agaricomycetes</taxon>
        <taxon>Agaricomycetidae</taxon>
        <taxon>Atheliales</taxon>
        <taxon>Atheliaceae</taxon>
        <taxon>Piloderma</taxon>
    </lineage>
</organism>
<dbReference type="HOGENOM" id="CLU_839673_0_0_1"/>
<reference evidence="2" key="2">
    <citation type="submission" date="2015-01" db="EMBL/GenBank/DDBJ databases">
        <title>Evolutionary Origins and Diversification of the Mycorrhizal Mutualists.</title>
        <authorList>
            <consortium name="DOE Joint Genome Institute"/>
            <consortium name="Mycorrhizal Genomics Consortium"/>
            <person name="Kohler A."/>
            <person name="Kuo A."/>
            <person name="Nagy L.G."/>
            <person name="Floudas D."/>
            <person name="Copeland A."/>
            <person name="Barry K.W."/>
            <person name="Cichocki N."/>
            <person name="Veneault-Fourrey C."/>
            <person name="LaButti K."/>
            <person name="Lindquist E.A."/>
            <person name="Lipzen A."/>
            <person name="Lundell T."/>
            <person name="Morin E."/>
            <person name="Murat C."/>
            <person name="Riley R."/>
            <person name="Ohm R."/>
            <person name="Sun H."/>
            <person name="Tunlid A."/>
            <person name="Henrissat B."/>
            <person name="Grigoriev I.V."/>
            <person name="Hibbett D.S."/>
            <person name="Martin F."/>
        </authorList>
    </citation>
    <scope>NUCLEOTIDE SEQUENCE [LARGE SCALE GENOMIC DNA]</scope>
    <source>
        <strain evidence="2">F 1598</strain>
    </source>
</reference>
<keyword evidence="2" id="KW-1185">Reference proteome</keyword>
<sequence length="331" mass="33997">MRVEGRGLLFFSQPLIGQSGAIPPIGMAMMFLQTDVHFNDVAKSVITPVLETWGHLDPASRTLAVLALVAFRMPKLRRRIKGETHELIPPCVKAEPTEAVTAWVNNARRTGATTAGSDVAMGMTVGTLGTSVGTLGAGVQILGPAAGTGGAGMLGAMLGPAAGVGAALDTNAICEVAAKVEVATAMGQVAMFTVGGGAHAVVGDAAAGTCTPAATGIVGSGWTLFKIVPLLREEDSGCGESSMRQTVMSAVINVRPKTKKRQKELTMGIVGLDNKAEDVVFYIVVSVTYMVLERSAFAFWELAAVSVLGLVASGGSTFGHGGREEEGGRGQ</sequence>
<evidence type="ECO:0000313" key="2">
    <source>
        <dbReference type="Proteomes" id="UP000054166"/>
    </source>
</evidence>
<proteinExistence type="predicted"/>
<evidence type="ECO:0000313" key="1">
    <source>
        <dbReference type="EMBL" id="KIM79088.1"/>
    </source>
</evidence>
<gene>
    <name evidence="1" type="ORF">PILCRDRAFT_90369</name>
</gene>
<dbReference type="Proteomes" id="UP000054166">
    <property type="component" value="Unassembled WGS sequence"/>
</dbReference>
<dbReference type="AlphaFoldDB" id="A0A0C3AYM9"/>
<protein>
    <submittedName>
        <fullName evidence="1">Uncharacterized protein</fullName>
    </submittedName>
</protein>
<dbReference type="EMBL" id="KN833012">
    <property type="protein sequence ID" value="KIM79088.1"/>
    <property type="molecule type" value="Genomic_DNA"/>
</dbReference>